<keyword evidence="3" id="KW-1185">Reference proteome</keyword>
<sequence length="124" mass="13209">MKIAQGIFWGVVMGVNFFSLIPRGIAEEVQRLDAYQQPSVSASDLEGKGLDMGIKPSSASFPQGGPSLDKPFAYEPEYLNQAVPTAEVMIDSNSQNQQGITLPLTPSFNSQGVGVRGIPIPIGN</sequence>
<dbReference type="EMBL" id="AUZM01000056">
    <property type="protein sequence ID" value="ERT05455.1"/>
    <property type="molecule type" value="Genomic_DNA"/>
</dbReference>
<feature type="transmembrane region" description="Helical" evidence="1">
    <location>
        <begin position="6"/>
        <end position="26"/>
    </location>
</feature>
<comment type="caution">
    <text evidence="2">The sequence shown here is derived from an EMBL/GenBank/DDBJ whole genome shotgun (WGS) entry which is preliminary data.</text>
</comment>
<evidence type="ECO:0000313" key="2">
    <source>
        <dbReference type="EMBL" id="ERT05455.1"/>
    </source>
</evidence>
<proteinExistence type="predicted"/>
<dbReference type="RefSeq" id="WP_023068277.1">
    <property type="nucleotide sequence ID" value="NZ_AUZM01000056.1"/>
</dbReference>
<keyword evidence="1" id="KW-0472">Membrane</keyword>
<keyword evidence="1" id="KW-0812">Transmembrane</keyword>
<evidence type="ECO:0000313" key="3">
    <source>
        <dbReference type="Proteomes" id="UP000017127"/>
    </source>
</evidence>
<reference evidence="2 3" key="1">
    <citation type="journal article" date="2013" name="Front. Microbiol.">
        <title>Comparative genomic analyses of the cyanobacterium, Lyngbya aestuarii BL J, a powerful hydrogen producer.</title>
        <authorList>
            <person name="Kothari A."/>
            <person name="Vaughn M."/>
            <person name="Garcia-Pichel F."/>
        </authorList>
    </citation>
    <scope>NUCLEOTIDE SEQUENCE [LARGE SCALE GENOMIC DNA]</scope>
    <source>
        <strain evidence="2 3">BL J</strain>
    </source>
</reference>
<dbReference type="Proteomes" id="UP000017127">
    <property type="component" value="Unassembled WGS sequence"/>
</dbReference>
<dbReference type="OrthoDB" id="460069at2"/>
<evidence type="ECO:0000256" key="1">
    <source>
        <dbReference type="SAM" id="Phobius"/>
    </source>
</evidence>
<dbReference type="AlphaFoldDB" id="U7QEI2"/>
<protein>
    <submittedName>
        <fullName evidence="2">Uncharacterized protein</fullName>
    </submittedName>
</protein>
<name>U7QEI2_9CYAN</name>
<accession>U7QEI2</accession>
<keyword evidence="1" id="KW-1133">Transmembrane helix</keyword>
<organism evidence="2 3">
    <name type="scientific">Lyngbya aestuarii BL J</name>
    <dbReference type="NCBI Taxonomy" id="1348334"/>
    <lineage>
        <taxon>Bacteria</taxon>
        <taxon>Bacillati</taxon>
        <taxon>Cyanobacteriota</taxon>
        <taxon>Cyanophyceae</taxon>
        <taxon>Oscillatoriophycideae</taxon>
        <taxon>Oscillatoriales</taxon>
        <taxon>Microcoleaceae</taxon>
        <taxon>Lyngbya</taxon>
    </lineage>
</organism>
<gene>
    <name evidence="2" type="ORF">M595_4580</name>
</gene>